<feature type="chain" id="PRO_5041365411" evidence="1">
    <location>
        <begin position="19"/>
        <end position="146"/>
    </location>
</feature>
<dbReference type="EMBL" id="BQXU01000037">
    <property type="protein sequence ID" value="GKT50426.1"/>
    <property type="molecule type" value="Genomic_DNA"/>
</dbReference>
<name>A0AA37PDV4_9PEZI</name>
<keyword evidence="1" id="KW-0732">Signal</keyword>
<sequence length="146" mass="14799">MKFSLATILLGFAAIASASVTDVEGIRNAARDAVLVDRQAGNAGRPTPNGQCCVANTSLKQDTCTVNGAQGRCVPGGQPLSSILEGVNQPNLSHLGGSALSCVAQANLACDNSIIERGKSLCRAKAGNGFIDGAKTITSLSQAKVN</sequence>
<evidence type="ECO:0000313" key="2">
    <source>
        <dbReference type="EMBL" id="GKT50426.1"/>
    </source>
</evidence>
<dbReference type="RefSeq" id="XP_049132776.1">
    <property type="nucleotide sequence ID" value="XM_049276819.1"/>
</dbReference>
<dbReference type="Proteomes" id="UP001055115">
    <property type="component" value="Unassembled WGS sequence"/>
</dbReference>
<proteinExistence type="predicted"/>
<comment type="caution">
    <text evidence="2">The sequence shown here is derived from an EMBL/GenBank/DDBJ whole genome shotgun (WGS) entry which is preliminary data.</text>
</comment>
<protein>
    <submittedName>
        <fullName evidence="2">Uncharacterized protein</fullName>
    </submittedName>
</protein>
<dbReference type="AlphaFoldDB" id="A0AA37PDV4"/>
<keyword evidence="3" id="KW-1185">Reference proteome</keyword>
<organism evidence="2 3">
    <name type="scientific">Colletotrichum spaethianum</name>
    <dbReference type="NCBI Taxonomy" id="700344"/>
    <lineage>
        <taxon>Eukaryota</taxon>
        <taxon>Fungi</taxon>
        <taxon>Dikarya</taxon>
        <taxon>Ascomycota</taxon>
        <taxon>Pezizomycotina</taxon>
        <taxon>Sordariomycetes</taxon>
        <taxon>Hypocreomycetidae</taxon>
        <taxon>Glomerellales</taxon>
        <taxon>Glomerellaceae</taxon>
        <taxon>Colletotrichum</taxon>
        <taxon>Colletotrichum spaethianum species complex</taxon>
    </lineage>
</organism>
<reference evidence="2 3" key="1">
    <citation type="submission" date="2022-03" db="EMBL/GenBank/DDBJ databases">
        <title>Genome data of Colletotrichum spp.</title>
        <authorList>
            <person name="Utami Y.D."/>
            <person name="Hiruma K."/>
        </authorList>
    </citation>
    <scope>NUCLEOTIDE SEQUENCE [LARGE SCALE GENOMIC DNA]</scope>
    <source>
        <strain evidence="2 3">MAFF 239500</strain>
    </source>
</reference>
<accession>A0AA37PDV4</accession>
<evidence type="ECO:0000313" key="3">
    <source>
        <dbReference type="Proteomes" id="UP001055115"/>
    </source>
</evidence>
<feature type="signal peptide" evidence="1">
    <location>
        <begin position="1"/>
        <end position="18"/>
    </location>
</feature>
<dbReference type="GeneID" id="73331409"/>
<gene>
    <name evidence="2" type="ORF">ColSpa_10607</name>
</gene>
<evidence type="ECO:0000256" key="1">
    <source>
        <dbReference type="SAM" id="SignalP"/>
    </source>
</evidence>